<evidence type="ECO:0000313" key="6">
    <source>
        <dbReference type="Proteomes" id="UP000813461"/>
    </source>
</evidence>
<dbReference type="GO" id="GO:0003735">
    <property type="term" value="F:structural constituent of ribosome"/>
    <property type="evidence" value="ECO:0007669"/>
    <property type="project" value="InterPro"/>
</dbReference>
<feature type="compositionally biased region" description="Basic and acidic residues" evidence="4">
    <location>
        <begin position="169"/>
        <end position="183"/>
    </location>
</feature>
<dbReference type="GO" id="GO:1990904">
    <property type="term" value="C:ribonucleoprotein complex"/>
    <property type="evidence" value="ECO:0007669"/>
    <property type="project" value="UniProtKB-KW"/>
</dbReference>
<gene>
    <name evidence="5" type="ORF">FB567DRAFT_531512</name>
</gene>
<evidence type="ECO:0000256" key="2">
    <source>
        <dbReference type="ARBA" id="ARBA00022980"/>
    </source>
</evidence>
<dbReference type="AlphaFoldDB" id="A0A8K0VV81"/>
<dbReference type="InterPro" id="IPR000266">
    <property type="entry name" value="Ribosomal_uS17"/>
</dbReference>
<keyword evidence="6" id="KW-1185">Reference proteome</keyword>
<dbReference type="Gene3D" id="2.40.50.140">
    <property type="entry name" value="Nucleic acid-binding proteins"/>
    <property type="match status" value="1"/>
</dbReference>
<dbReference type="EMBL" id="JAGMVJ010000015">
    <property type="protein sequence ID" value="KAH7080697.1"/>
    <property type="molecule type" value="Genomic_DNA"/>
</dbReference>
<feature type="region of interest" description="Disordered" evidence="4">
    <location>
        <begin position="169"/>
        <end position="218"/>
    </location>
</feature>
<feature type="compositionally biased region" description="Basic and acidic residues" evidence="4">
    <location>
        <begin position="192"/>
        <end position="211"/>
    </location>
</feature>
<evidence type="ECO:0000256" key="4">
    <source>
        <dbReference type="SAM" id="MobiDB-lite"/>
    </source>
</evidence>
<comment type="similarity">
    <text evidence="1">Belongs to the universal ribosomal protein uS17 family.</text>
</comment>
<protein>
    <recommendedName>
        <fullName evidence="7">Nucleic acid-binding protein</fullName>
    </recommendedName>
</protein>
<dbReference type="GO" id="GO:0006412">
    <property type="term" value="P:translation"/>
    <property type="evidence" value="ECO:0007669"/>
    <property type="project" value="InterPro"/>
</dbReference>
<proteinExistence type="inferred from homology"/>
<comment type="caution">
    <text evidence="5">The sequence shown here is derived from an EMBL/GenBank/DDBJ whole genome shotgun (WGS) entry which is preliminary data.</text>
</comment>
<accession>A0A8K0VV81</accession>
<evidence type="ECO:0008006" key="7">
    <source>
        <dbReference type="Google" id="ProtNLM"/>
    </source>
</evidence>
<keyword evidence="2" id="KW-0689">Ribosomal protein</keyword>
<evidence type="ECO:0000256" key="1">
    <source>
        <dbReference type="ARBA" id="ARBA00010254"/>
    </source>
</evidence>
<sequence length="218" mass="24310">MASAVAKAVKPLIPQYIHSQKVGVVVSAGKMAGAVKVRVAEQEWNKKFRKHFPAPKNYLVRDPNSSLVPGDVVRITSGHRTSKQIHHVVTSIIAPFGEPVENRPPVFTPEQLEEQRIRQRLLKDVRSAQRGKVASIQRINEARKQGLAIPTMEEAMRGLRAYEADLKARGVGSGKEEKHKGEVGQELTAKQRRMESNKKEKEEKKAEEKLQKATGQAS</sequence>
<organism evidence="5 6">
    <name type="scientific">Paraphoma chrysanthemicola</name>
    <dbReference type="NCBI Taxonomy" id="798071"/>
    <lineage>
        <taxon>Eukaryota</taxon>
        <taxon>Fungi</taxon>
        <taxon>Dikarya</taxon>
        <taxon>Ascomycota</taxon>
        <taxon>Pezizomycotina</taxon>
        <taxon>Dothideomycetes</taxon>
        <taxon>Pleosporomycetidae</taxon>
        <taxon>Pleosporales</taxon>
        <taxon>Pleosporineae</taxon>
        <taxon>Phaeosphaeriaceae</taxon>
        <taxon>Paraphoma</taxon>
    </lineage>
</organism>
<dbReference type="InterPro" id="IPR012340">
    <property type="entry name" value="NA-bd_OB-fold"/>
</dbReference>
<dbReference type="OrthoDB" id="274752at2759"/>
<dbReference type="SUPFAM" id="SSF50249">
    <property type="entry name" value="Nucleic acid-binding proteins"/>
    <property type="match status" value="1"/>
</dbReference>
<name>A0A8K0VV81_9PLEO</name>
<dbReference type="Proteomes" id="UP000813461">
    <property type="component" value="Unassembled WGS sequence"/>
</dbReference>
<evidence type="ECO:0000256" key="3">
    <source>
        <dbReference type="ARBA" id="ARBA00023274"/>
    </source>
</evidence>
<dbReference type="Pfam" id="PF00366">
    <property type="entry name" value="Ribosomal_S17"/>
    <property type="match status" value="1"/>
</dbReference>
<reference evidence="5" key="1">
    <citation type="journal article" date="2021" name="Nat. Commun.">
        <title>Genetic determinants of endophytism in the Arabidopsis root mycobiome.</title>
        <authorList>
            <person name="Mesny F."/>
            <person name="Miyauchi S."/>
            <person name="Thiergart T."/>
            <person name="Pickel B."/>
            <person name="Atanasova L."/>
            <person name="Karlsson M."/>
            <person name="Huettel B."/>
            <person name="Barry K.W."/>
            <person name="Haridas S."/>
            <person name="Chen C."/>
            <person name="Bauer D."/>
            <person name="Andreopoulos W."/>
            <person name="Pangilinan J."/>
            <person name="LaButti K."/>
            <person name="Riley R."/>
            <person name="Lipzen A."/>
            <person name="Clum A."/>
            <person name="Drula E."/>
            <person name="Henrissat B."/>
            <person name="Kohler A."/>
            <person name="Grigoriev I.V."/>
            <person name="Martin F.M."/>
            <person name="Hacquard S."/>
        </authorList>
    </citation>
    <scope>NUCLEOTIDE SEQUENCE</scope>
    <source>
        <strain evidence="5">MPI-SDFR-AT-0120</strain>
    </source>
</reference>
<evidence type="ECO:0000313" key="5">
    <source>
        <dbReference type="EMBL" id="KAH7080697.1"/>
    </source>
</evidence>
<keyword evidence="3" id="KW-0687">Ribonucleoprotein</keyword>
<dbReference type="GO" id="GO:0005840">
    <property type="term" value="C:ribosome"/>
    <property type="evidence" value="ECO:0007669"/>
    <property type="project" value="UniProtKB-KW"/>
</dbReference>